<dbReference type="InterPro" id="IPR011989">
    <property type="entry name" value="ARM-like"/>
</dbReference>
<evidence type="ECO:0000256" key="5">
    <source>
        <dbReference type="ARBA" id="ARBA00023242"/>
    </source>
</evidence>
<name>A0A0C9W9S9_9AGAM</name>
<dbReference type="InterPro" id="IPR000225">
    <property type="entry name" value="Armadillo"/>
</dbReference>
<dbReference type="EMBL" id="KN839882">
    <property type="protein sequence ID" value="KIJ59697.1"/>
    <property type="molecule type" value="Genomic_DNA"/>
</dbReference>
<dbReference type="OrthoDB" id="5559898at2759"/>
<dbReference type="SMART" id="SM00185">
    <property type="entry name" value="ARM"/>
    <property type="match status" value="6"/>
</dbReference>
<keyword evidence="5" id="KW-0539">Nucleus</keyword>
<gene>
    <name evidence="6" type="ORF">HYDPIDRAFT_162060</name>
</gene>
<dbReference type="GO" id="GO:0034657">
    <property type="term" value="C:GID complex"/>
    <property type="evidence" value="ECO:0007669"/>
    <property type="project" value="TreeGrafter"/>
</dbReference>
<evidence type="ECO:0000256" key="3">
    <source>
        <dbReference type="ARBA" id="ARBA00022490"/>
    </source>
</evidence>
<dbReference type="Gene3D" id="1.25.10.10">
    <property type="entry name" value="Leucine-rich Repeat Variant"/>
    <property type="match status" value="3"/>
</dbReference>
<dbReference type="Proteomes" id="UP000053820">
    <property type="component" value="Unassembled WGS sequence"/>
</dbReference>
<dbReference type="GO" id="GO:0005634">
    <property type="term" value="C:nucleus"/>
    <property type="evidence" value="ECO:0007669"/>
    <property type="project" value="UniProtKB-SubCell"/>
</dbReference>
<evidence type="ECO:0000256" key="1">
    <source>
        <dbReference type="ARBA" id="ARBA00004123"/>
    </source>
</evidence>
<keyword evidence="4" id="KW-0677">Repeat</keyword>
<evidence type="ECO:0000313" key="7">
    <source>
        <dbReference type="Proteomes" id="UP000053820"/>
    </source>
</evidence>
<evidence type="ECO:0000256" key="2">
    <source>
        <dbReference type="ARBA" id="ARBA00004496"/>
    </source>
</evidence>
<sequence length="738" mass="80109">MTVRQITTASLKQLKNSVIGNPSAKLALARDTAFIHSLVNCLNHPPPSGEPQGSQDDIRIEAAHVISSLSYGSEAALASLLQANALQEIIRSLANPRTLGATALKSALARALRVLATAIVEVAGPTHGTIRTYSPDFRAEAKVALNYLLEFDCLDIYLPLLSDPFTQTAIAIAQLIGAAVRTDAHRSTVIEWLPRLERQKEVKGWRGWERPDMVHVTTVGRHGGWVIRTLIAMIKKRDLKVQEAALNALAALALDNNPVATALAKVPADGTTPTLTLVLSLTKSRVTDVQLAAALCVTNIIRACAANHSGTVDHAAALAVIHVINRILVAPTESAQNQIKACYTLSLLVRDEKDLCLEVHERGVLANLASLVKSITPLEKPSDWDTDEAESRIALREAALMTIASISLFDKVIKREVADNLQLIPVIQSCLSHKSVGTRVAACQCIRALSRDAAVIRTNLTDSGAGLALYQAFKKEDEDLRVTSAALATVCNLVNDFSPLRPIMLSDGLLPRLLRLFEVDDREIRVSVLWALKNLLGKSNLPTKAAVMAHLKWPRLAELVTDPDPQIQEQAFAILRNLADEEEGINLIFACMGDEALASCISIGLDSSNEWVTCETAYVLGNIANGSRSQQDLIFTHPHILDAMHSCMADAKSGIRCPLVSCVLRLLQSNPRRRHDLAEAGFVSTLRHMCDWTGGMSVSISPGGLRHHQINPEDDKDAAILARRVLDLMEPLTIGDML</sequence>
<dbReference type="InterPro" id="IPR038739">
    <property type="entry name" value="ARMC8/Vid28"/>
</dbReference>
<dbReference type="SUPFAM" id="SSF48371">
    <property type="entry name" value="ARM repeat"/>
    <property type="match status" value="2"/>
</dbReference>
<proteinExistence type="predicted"/>
<comment type="subcellular location">
    <subcellularLocation>
        <location evidence="2">Cytoplasm</location>
    </subcellularLocation>
    <subcellularLocation>
        <location evidence="1">Nucleus</location>
    </subcellularLocation>
</comment>
<dbReference type="InterPro" id="IPR016024">
    <property type="entry name" value="ARM-type_fold"/>
</dbReference>
<organism evidence="6 7">
    <name type="scientific">Hydnomerulius pinastri MD-312</name>
    <dbReference type="NCBI Taxonomy" id="994086"/>
    <lineage>
        <taxon>Eukaryota</taxon>
        <taxon>Fungi</taxon>
        <taxon>Dikarya</taxon>
        <taxon>Basidiomycota</taxon>
        <taxon>Agaricomycotina</taxon>
        <taxon>Agaricomycetes</taxon>
        <taxon>Agaricomycetidae</taxon>
        <taxon>Boletales</taxon>
        <taxon>Boletales incertae sedis</taxon>
        <taxon>Leucogyrophana</taxon>
    </lineage>
</organism>
<dbReference type="PANTHER" id="PTHR15651:SF7">
    <property type="entry name" value="ARMADILLO REPEAT-CONTAINING PROTEIN 8"/>
    <property type="match status" value="1"/>
</dbReference>
<accession>A0A0C9W9S9</accession>
<dbReference type="GO" id="GO:0005737">
    <property type="term" value="C:cytoplasm"/>
    <property type="evidence" value="ECO:0007669"/>
    <property type="project" value="UniProtKB-SubCell"/>
</dbReference>
<reference evidence="6 7" key="1">
    <citation type="submission" date="2014-04" db="EMBL/GenBank/DDBJ databases">
        <title>Evolutionary Origins and Diversification of the Mycorrhizal Mutualists.</title>
        <authorList>
            <consortium name="DOE Joint Genome Institute"/>
            <consortium name="Mycorrhizal Genomics Consortium"/>
            <person name="Kohler A."/>
            <person name="Kuo A."/>
            <person name="Nagy L.G."/>
            <person name="Floudas D."/>
            <person name="Copeland A."/>
            <person name="Barry K.W."/>
            <person name="Cichocki N."/>
            <person name="Veneault-Fourrey C."/>
            <person name="LaButti K."/>
            <person name="Lindquist E.A."/>
            <person name="Lipzen A."/>
            <person name="Lundell T."/>
            <person name="Morin E."/>
            <person name="Murat C."/>
            <person name="Riley R."/>
            <person name="Ohm R."/>
            <person name="Sun H."/>
            <person name="Tunlid A."/>
            <person name="Henrissat B."/>
            <person name="Grigoriev I.V."/>
            <person name="Hibbett D.S."/>
            <person name="Martin F."/>
        </authorList>
    </citation>
    <scope>NUCLEOTIDE SEQUENCE [LARGE SCALE GENOMIC DNA]</scope>
    <source>
        <strain evidence="6 7">MD-312</strain>
    </source>
</reference>
<dbReference type="GO" id="GO:0043161">
    <property type="term" value="P:proteasome-mediated ubiquitin-dependent protein catabolic process"/>
    <property type="evidence" value="ECO:0007669"/>
    <property type="project" value="TreeGrafter"/>
</dbReference>
<protein>
    <submittedName>
        <fullName evidence="6">Uncharacterized protein</fullName>
    </submittedName>
</protein>
<evidence type="ECO:0000256" key="4">
    <source>
        <dbReference type="ARBA" id="ARBA00022737"/>
    </source>
</evidence>
<dbReference type="HOGENOM" id="CLU_002741_0_0_1"/>
<keyword evidence="3" id="KW-0963">Cytoplasm</keyword>
<dbReference type="PANTHER" id="PTHR15651">
    <property type="entry name" value="ARMADILLO REPEAT-CONTAINING PROTEIN 8"/>
    <property type="match status" value="1"/>
</dbReference>
<dbReference type="AlphaFoldDB" id="A0A0C9W9S9"/>
<evidence type="ECO:0000313" key="6">
    <source>
        <dbReference type="EMBL" id="KIJ59697.1"/>
    </source>
</evidence>
<keyword evidence="7" id="KW-1185">Reference proteome</keyword>